<dbReference type="InterPro" id="IPR036875">
    <property type="entry name" value="Znf_CCHC_sf"/>
</dbReference>
<keyword evidence="1" id="KW-0863">Zinc-finger</keyword>
<dbReference type="PROSITE" id="PS50158">
    <property type="entry name" value="ZF_CCHC"/>
    <property type="match status" value="1"/>
</dbReference>
<feature type="region of interest" description="Disordered" evidence="2">
    <location>
        <begin position="72"/>
        <end position="99"/>
    </location>
</feature>
<dbReference type="SMART" id="SM00343">
    <property type="entry name" value="ZnF_C2HC"/>
    <property type="match status" value="1"/>
</dbReference>
<keyword evidence="1" id="KW-0862">Zinc</keyword>
<evidence type="ECO:0000256" key="2">
    <source>
        <dbReference type="SAM" id="MobiDB-lite"/>
    </source>
</evidence>
<dbReference type="Pfam" id="PF00098">
    <property type="entry name" value="zf-CCHC"/>
    <property type="match status" value="1"/>
</dbReference>
<feature type="compositionally biased region" description="Polar residues" evidence="2">
    <location>
        <begin position="72"/>
        <end position="94"/>
    </location>
</feature>
<evidence type="ECO:0000256" key="1">
    <source>
        <dbReference type="PROSITE-ProRule" id="PRU00047"/>
    </source>
</evidence>
<dbReference type="SUPFAM" id="SSF57756">
    <property type="entry name" value="Retrovirus zinc finger-like domains"/>
    <property type="match status" value="1"/>
</dbReference>
<dbReference type="GO" id="GO:0003676">
    <property type="term" value="F:nucleic acid binding"/>
    <property type="evidence" value="ECO:0007669"/>
    <property type="project" value="InterPro"/>
</dbReference>
<dbReference type="InterPro" id="IPR001878">
    <property type="entry name" value="Znf_CCHC"/>
</dbReference>
<protein>
    <recommendedName>
        <fullName evidence="3">CCHC-type domain-containing protein</fullName>
    </recommendedName>
</protein>
<dbReference type="Gene3D" id="4.10.60.10">
    <property type="entry name" value="Zinc finger, CCHC-type"/>
    <property type="match status" value="1"/>
</dbReference>
<name>A0A9D4G5A2_DREPO</name>
<sequence length="135" mass="15204">MQDPKTIEEARTILETYNSLKDEVKGSARVREVQQSSKPASAEYVTEERLQAFGKDIKSSIGKKIDILANQMKSSKTVNRQSYQQPNKRATSQQPRKEFARTPQDIVCYNCGLNGHISRDCKRNNGGNLGSKKLN</sequence>
<evidence type="ECO:0000313" key="4">
    <source>
        <dbReference type="EMBL" id="KAH3809369.1"/>
    </source>
</evidence>
<evidence type="ECO:0000313" key="5">
    <source>
        <dbReference type="Proteomes" id="UP000828390"/>
    </source>
</evidence>
<dbReference type="EMBL" id="JAIWYP010000006">
    <property type="protein sequence ID" value="KAH3809369.1"/>
    <property type="molecule type" value="Genomic_DNA"/>
</dbReference>
<feature type="domain" description="CCHC-type" evidence="3">
    <location>
        <begin position="108"/>
        <end position="123"/>
    </location>
</feature>
<evidence type="ECO:0000259" key="3">
    <source>
        <dbReference type="PROSITE" id="PS50158"/>
    </source>
</evidence>
<reference evidence="4" key="2">
    <citation type="submission" date="2020-11" db="EMBL/GenBank/DDBJ databases">
        <authorList>
            <person name="McCartney M.A."/>
            <person name="Auch B."/>
            <person name="Kono T."/>
            <person name="Mallez S."/>
            <person name="Becker A."/>
            <person name="Gohl D.M."/>
            <person name="Silverstein K.A.T."/>
            <person name="Koren S."/>
            <person name="Bechman K.B."/>
            <person name="Herman A."/>
            <person name="Abrahante J.E."/>
            <person name="Garbe J."/>
        </authorList>
    </citation>
    <scope>NUCLEOTIDE SEQUENCE</scope>
    <source>
        <strain evidence="4">Duluth1</strain>
        <tissue evidence="4">Whole animal</tissue>
    </source>
</reference>
<organism evidence="4 5">
    <name type="scientific">Dreissena polymorpha</name>
    <name type="common">Zebra mussel</name>
    <name type="synonym">Mytilus polymorpha</name>
    <dbReference type="NCBI Taxonomy" id="45954"/>
    <lineage>
        <taxon>Eukaryota</taxon>
        <taxon>Metazoa</taxon>
        <taxon>Spiralia</taxon>
        <taxon>Lophotrochozoa</taxon>
        <taxon>Mollusca</taxon>
        <taxon>Bivalvia</taxon>
        <taxon>Autobranchia</taxon>
        <taxon>Heteroconchia</taxon>
        <taxon>Euheterodonta</taxon>
        <taxon>Imparidentia</taxon>
        <taxon>Neoheterodontei</taxon>
        <taxon>Myida</taxon>
        <taxon>Dreissenoidea</taxon>
        <taxon>Dreissenidae</taxon>
        <taxon>Dreissena</taxon>
    </lineage>
</organism>
<keyword evidence="5" id="KW-1185">Reference proteome</keyword>
<dbReference type="Proteomes" id="UP000828390">
    <property type="component" value="Unassembled WGS sequence"/>
</dbReference>
<keyword evidence="1" id="KW-0479">Metal-binding</keyword>
<comment type="caution">
    <text evidence="4">The sequence shown here is derived from an EMBL/GenBank/DDBJ whole genome shotgun (WGS) entry which is preliminary data.</text>
</comment>
<reference evidence="4" key="1">
    <citation type="journal article" date="2019" name="bioRxiv">
        <title>The Genome of the Zebra Mussel, Dreissena polymorpha: A Resource for Invasive Species Research.</title>
        <authorList>
            <person name="McCartney M.A."/>
            <person name="Auch B."/>
            <person name="Kono T."/>
            <person name="Mallez S."/>
            <person name="Zhang Y."/>
            <person name="Obille A."/>
            <person name="Becker A."/>
            <person name="Abrahante J.E."/>
            <person name="Garbe J."/>
            <person name="Badalamenti J.P."/>
            <person name="Herman A."/>
            <person name="Mangelson H."/>
            <person name="Liachko I."/>
            <person name="Sullivan S."/>
            <person name="Sone E.D."/>
            <person name="Koren S."/>
            <person name="Silverstein K.A.T."/>
            <person name="Beckman K.B."/>
            <person name="Gohl D.M."/>
        </authorList>
    </citation>
    <scope>NUCLEOTIDE SEQUENCE</scope>
    <source>
        <strain evidence="4">Duluth1</strain>
        <tissue evidence="4">Whole animal</tissue>
    </source>
</reference>
<dbReference type="GO" id="GO:0008270">
    <property type="term" value="F:zinc ion binding"/>
    <property type="evidence" value="ECO:0007669"/>
    <property type="project" value="UniProtKB-KW"/>
</dbReference>
<dbReference type="AlphaFoldDB" id="A0A9D4G5A2"/>
<gene>
    <name evidence="4" type="ORF">DPMN_137732</name>
</gene>
<accession>A0A9D4G5A2</accession>
<proteinExistence type="predicted"/>